<keyword evidence="3" id="KW-1133">Transmembrane helix</keyword>
<dbReference type="AlphaFoldDB" id="A0AAD9DAH8"/>
<accession>A0AAD9DAH8</accession>
<comment type="subcellular location">
    <subcellularLocation>
        <location evidence="1">Membrane</location>
    </subcellularLocation>
</comment>
<dbReference type="SUPFAM" id="SSF50182">
    <property type="entry name" value="Sm-like ribonucleoproteins"/>
    <property type="match status" value="1"/>
</dbReference>
<feature type="signal peptide" evidence="5">
    <location>
        <begin position="1"/>
        <end position="30"/>
    </location>
</feature>
<dbReference type="GO" id="GO:0055085">
    <property type="term" value="P:transmembrane transport"/>
    <property type="evidence" value="ECO:0007669"/>
    <property type="project" value="InterPro"/>
</dbReference>
<keyword evidence="2" id="KW-0812">Transmembrane</keyword>
<dbReference type="PANTHER" id="PTHR30566">
    <property type="entry name" value="YNAI-RELATED MECHANOSENSITIVE ION CHANNEL"/>
    <property type="match status" value="1"/>
</dbReference>
<dbReference type="EMBL" id="JATAAI010000016">
    <property type="protein sequence ID" value="KAK1740172.1"/>
    <property type="molecule type" value="Genomic_DNA"/>
</dbReference>
<keyword evidence="4" id="KW-0472">Membrane</keyword>
<feature type="domain" description="Mechanosensitive ion channel MscS" evidence="6">
    <location>
        <begin position="295"/>
        <end position="363"/>
    </location>
</feature>
<dbReference type="InterPro" id="IPR006685">
    <property type="entry name" value="MscS_channel_2nd"/>
</dbReference>
<evidence type="ECO:0000256" key="4">
    <source>
        <dbReference type="ARBA" id="ARBA00023136"/>
    </source>
</evidence>
<evidence type="ECO:0000256" key="3">
    <source>
        <dbReference type="ARBA" id="ARBA00022989"/>
    </source>
</evidence>
<dbReference type="Gene3D" id="2.30.30.60">
    <property type="match status" value="1"/>
</dbReference>
<evidence type="ECO:0000256" key="5">
    <source>
        <dbReference type="SAM" id="SignalP"/>
    </source>
</evidence>
<evidence type="ECO:0000259" key="6">
    <source>
        <dbReference type="Pfam" id="PF00924"/>
    </source>
</evidence>
<name>A0AAD9DAH8_9STRA</name>
<protein>
    <submittedName>
        <fullName evidence="7">Mechanosensitive ion channel family protein</fullName>
    </submittedName>
</protein>
<sequence>MGKSTSLSCYCMAAAFVILLASDNCFFALAEEPDKALAIATKEMDKNAALLGRLFPMFSKLFIRDTSKSHFSFKEVFNAVMKCVDNREVAIFALIGWGLMPLTNSIYDLYTHLTHPNIEGEQSSGRGMFSSLKEKIEKLTPWDDEKVKEKVHKVLDKEIKPFKDTFAFHVADHISQASKIGILVMTVDIFTLIGKMMGFQHVIMDHITGVFSKFAYSSWIAYRVKLLKRYFLEKSMGTTDLGKVNLVDNLLDGTILVLWLMRMLDFLEVETGYAVKSLFSVGATGTLVFGLASKDIASQTMAGLSLHLSEKIFEGDQVKFSDGTSGTITRMGWFETMIQNSDDVVVGVPNSQLTGQRVYNLSRTPQSQVKQTLRIRYEDASKIPLLLETIKEEIRTDCDKLIPGRLRAHWSNFEDDHLQVVVDAHFSIKPTGGEYHDNRQKVLQAIYRAVKKTGVSFEKSTSNVKVGKELCA</sequence>
<dbReference type="PANTHER" id="PTHR30566:SF5">
    <property type="entry name" value="MECHANOSENSITIVE ION CHANNEL PROTEIN 1, MITOCHONDRIAL-RELATED"/>
    <property type="match status" value="1"/>
</dbReference>
<proteinExistence type="predicted"/>
<evidence type="ECO:0000256" key="2">
    <source>
        <dbReference type="ARBA" id="ARBA00022692"/>
    </source>
</evidence>
<evidence type="ECO:0000313" key="7">
    <source>
        <dbReference type="EMBL" id="KAK1740172.1"/>
    </source>
</evidence>
<dbReference type="InterPro" id="IPR010920">
    <property type="entry name" value="LSM_dom_sf"/>
</dbReference>
<dbReference type="InterPro" id="IPR023408">
    <property type="entry name" value="MscS_beta-dom_sf"/>
</dbReference>
<keyword evidence="8" id="KW-1185">Reference proteome</keyword>
<comment type="caution">
    <text evidence="7">The sequence shown here is derived from an EMBL/GenBank/DDBJ whole genome shotgun (WGS) entry which is preliminary data.</text>
</comment>
<organism evidence="7 8">
    <name type="scientific">Skeletonema marinoi</name>
    <dbReference type="NCBI Taxonomy" id="267567"/>
    <lineage>
        <taxon>Eukaryota</taxon>
        <taxon>Sar</taxon>
        <taxon>Stramenopiles</taxon>
        <taxon>Ochrophyta</taxon>
        <taxon>Bacillariophyta</taxon>
        <taxon>Coscinodiscophyceae</taxon>
        <taxon>Thalassiosirophycidae</taxon>
        <taxon>Thalassiosirales</taxon>
        <taxon>Skeletonemataceae</taxon>
        <taxon>Skeletonema</taxon>
        <taxon>Skeletonema marinoi-dohrnii complex</taxon>
    </lineage>
</organism>
<keyword evidence="5" id="KW-0732">Signal</keyword>
<reference evidence="7" key="1">
    <citation type="submission" date="2023-06" db="EMBL/GenBank/DDBJ databases">
        <title>Survivors Of The Sea: Transcriptome response of Skeletonema marinoi to long-term dormancy.</title>
        <authorList>
            <person name="Pinder M.I.M."/>
            <person name="Kourtchenko O."/>
            <person name="Robertson E.K."/>
            <person name="Larsson T."/>
            <person name="Maumus F."/>
            <person name="Osuna-Cruz C.M."/>
            <person name="Vancaester E."/>
            <person name="Stenow R."/>
            <person name="Vandepoele K."/>
            <person name="Ploug H."/>
            <person name="Bruchert V."/>
            <person name="Godhe A."/>
            <person name="Topel M."/>
        </authorList>
    </citation>
    <scope>NUCLEOTIDE SEQUENCE</scope>
    <source>
        <strain evidence="7">R05AC</strain>
    </source>
</reference>
<dbReference type="Pfam" id="PF00924">
    <property type="entry name" value="MS_channel_2nd"/>
    <property type="match status" value="1"/>
</dbReference>
<dbReference type="Proteomes" id="UP001224775">
    <property type="component" value="Unassembled WGS sequence"/>
</dbReference>
<evidence type="ECO:0000313" key="8">
    <source>
        <dbReference type="Proteomes" id="UP001224775"/>
    </source>
</evidence>
<dbReference type="GO" id="GO:0016020">
    <property type="term" value="C:membrane"/>
    <property type="evidence" value="ECO:0007669"/>
    <property type="project" value="UniProtKB-SubCell"/>
</dbReference>
<feature type="chain" id="PRO_5042055001" evidence="5">
    <location>
        <begin position="31"/>
        <end position="472"/>
    </location>
</feature>
<evidence type="ECO:0000256" key="1">
    <source>
        <dbReference type="ARBA" id="ARBA00004370"/>
    </source>
</evidence>
<gene>
    <name evidence="7" type="ORF">QTG54_009122</name>
</gene>